<dbReference type="RefSeq" id="XP_002847336.1">
    <property type="nucleotide sequence ID" value="XM_002847290.1"/>
</dbReference>
<keyword evidence="4" id="KW-1185">Reference proteome</keyword>
<dbReference type="HOGENOM" id="CLU_556625_0_0_1"/>
<evidence type="ECO:0000256" key="1">
    <source>
        <dbReference type="SAM" id="MobiDB-lite"/>
    </source>
</evidence>
<feature type="compositionally biased region" description="Polar residues" evidence="1">
    <location>
        <begin position="390"/>
        <end position="406"/>
    </location>
</feature>
<organism evidence="3 4">
    <name type="scientific">Arthroderma otae (strain ATCC MYA-4605 / CBS 113480)</name>
    <name type="common">Microsporum canis</name>
    <dbReference type="NCBI Taxonomy" id="554155"/>
    <lineage>
        <taxon>Eukaryota</taxon>
        <taxon>Fungi</taxon>
        <taxon>Dikarya</taxon>
        <taxon>Ascomycota</taxon>
        <taxon>Pezizomycotina</taxon>
        <taxon>Eurotiomycetes</taxon>
        <taxon>Eurotiomycetidae</taxon>
        <taxon>Onygenales</taxon>
        <taxon>Arthrodermataceae</taxon>
        <taxon>Microsporum</taxon>
    </lineage>
</organism>
<accession>C5FK01</accession>
<dbReference type="EMBL" id="DS995703">
    <property type="protein sequence ID" value="EEQ30023.1"/>
    <property type="molecule type" value="Genomic_DNA"/>
</dbReference>
<dbReference type="Gene3D" id="3.30.160.60">
    <property type="entry name" value="Classic Zinc Finger"/>
    <property type="match status" value="1"/>
</dbReference>
<dbReference type="Pfam" id="PF00096">
    <property type="entry name" value="zf-C2H2"/>
    <property type="match status" value="1"/>
</dbReference>
<gene>
    <name evidence="3" type="ORF">MCYG_02842</name>
</gene>
<dbReference type="VEuPathDB" id="FungiDB:MCYG_02842"/>
<feature type="compositionally biased region" description="Basic and acidic residues" evidence="1">
    <location>
        <begin position="370"/>
        <end position="388"/>
    </location>
</feature>
<feature type="region of interest" description="Disordered" evidence="1">
    <location>
        <begin position="357"/>
        <end position="422"/>
    </location>
</feature>
<evidence type="ECO:0000259" key="2">
    <source>
        <dbReference type="SMART" id="SM00355"/>
    </source>
</evidence>
<dbReference type="OrthoDB" id="7295497at2759"/>
<name>C5FK01_ARTOC</name>
<dbReference type="eggNOG" id="ENOG502RBAK">
    <property type="taxonomic scope" value="Eukaryota"/>
</dbReference>
<dbReference type="AlphaFoldDB" id="C5FK01"/>
<feature type="domain" description="C2H2-type" evidence="2">
    <location>
        <begin position="447"/>
        <end position="472"/>
    </location>
</feature>
<dbReference type="Proteomes" id="UP000002035">
    <property type="component" value="Unassembled WGS sequence"/>
</dbReference>
<proteinExistence type="predicted"/>
<dbReference type="GeneID" id="9222819"/>
<feature type="region of interest" description="Disordered" evidence="1">
    <location>
        <begin position="470"/>
        <end position="490"/>
    </location>
</feature>
<dbReference type="STRING" id="554155.C5FK01"/>
<dbReference type="SMART" id="SM00355">
    <property type="entry name" value="ZnF_C2H2"/>
    <property type="match status" value="2"/>
</dbReference>
<evidence type="ECO:0000313" key="3">
    <source>
        <dbReference type="EMBL" id="EEQ30023.1"/>
    </source>
</evidence>
<reference evidence="4" key="1">
    <citation type="journal article" date="2012" name="MBio">
        <title>Comparative genome analysis of Trichophyton rubrum and related dermatophytes reveals candidate genes involved in infection.</title>
        <authorList>
            <person name="Martinez D.A."/>
            <person name="Oliver B.G."/>
            <person name="Graeser Y."/>
            <person name="Goldberg J.M."/>
            <person name="Li W."/>
            <person name="Martinez-Rossi N.M."/>
            <person name="Monod M."/>
            <person name="Shelest E."/>
            <person name="Barton R.C."/>
            <person name="Birch E."/>
            <person name="Brakhage A.A."/>
            <person name="Chen Z."/>
            <person name="Gurr S.J."/>
            <person name="Heiman D."/>
            <person name="Heitman J."/>
            <person name="Kosti I."/>
            <person name="Rossi A."/>
            <person name="Saif S."/>
            <person name="Samalova M."/>
            <person name="Saunders C.W."/>
            <person name="Shea T."/>
            <person name="Summerbell R.C."/>
            <person name="Xu J."/>
            <person name="Young S."/>
            <person name="Zeng Q."/>
            <person name="Birren B.W."/>
            <person name="Cuomo C.A."/>
            <person name="White T.C."/>
        </authorList>
    </citation>
    <scope>NUCLEOTIDE SEQUENCE [LARGE SCALE GENOMIC DNA]</scope>
    <source>
        <strain evidence="4">ATCC MYA-4605 / CBS 113480</strain>
    </source>
</reference>
<evidence type="ECO:0000313" key="4">
    <source>
        <dbReference type="Proteomes" id="UP000002035"/>
    </source>
</evidence>
<dbReference type="InterPro" id="IPR013087">
    <property type="entry name" value="Znf_C2H2_type"/>
</dbReference>
<sequence length="490" mass="54914">MCSLYSLLPEYTDETPGGKFTGTIRVEWRIFKDGQPMDSSYPTESKISFTNGEPDQPGLKLPIHILKGLPLGSASTIRFPAAMVFAAAARDEQATLVLSVVEITSMGEIQMANQKRKALLDYITRDVGEFFVTAMLASNWNIHKDDILRIAEGNVAVLEGPSRPFWHQFSEKYSVEGPTKRTDILTSFLEICTEHALAPLWLPYLVTCYTELYKFYIYTRLLMVASVSYPWRSKLQPQWVRYDSRSEFYQTSFPDAVIAPGRDSHSVFYVDGCSPQSGSVLDLANTTSANDTICAYAFQCTPQRYISEQEMSHFLAATTAQQLHQQADADSPAGLEPVTPDRVSLLTRRSKGATLEADTSSCSYHGRGRGFGERPCPQEDRRQTDHAANKTKSQSIRGLSARNSQAGPHRCGIPNPSTGRPCNTIFSRPYDLTRHENTIHNTNKRKIHCHRCGGTKTFSRNDALIRHMRTAHPETNYPPAEKRRSRAGVQ</sequence>
<protein>
    <recommendedName>
        <fullName evidence="2">C2H2-type domain-containing protein</fullName>
    </recommendedName>
</protein>
<feature type="domain" description="C2H2-type" evidence="2">
    <location>
        <begin position="409"/>
        <end position="440"/>
    </location>
</feature>